<accession>A0ABY7JLV5</accession>
<evidence type="ECO:0000256" key="3">
    <source>
        <dbReference type="ARBA" id="ARBA00022801"/>
    </source>
</evidence>
<evidence type="ECO:0000256" key="1">
    <source>
        <dbReference type="ARBA" id="ARBA00022741"/>
    </source>
</evidence>
<dbReference type="InterPro" id="IPR038726">
    <property type="entry name" value="PDDEXK_AddAB-type"/>
</dbReference>
<name>A0ABY7JLV5_9FIRM</name>
<keyword evidence="2" id="KW-0227">DNA damage</keyword>
<keyword evidence="4" id="KW-0347">Helicase</keyword>
<sequence>MAKINIKDNNISKEQIKYRLDNLIFSQNMLNTWKIDRKEFFNKYIRSIFWSDDSILDQRYEENMAFGRDFHLNCQRIFMDIELGYNFNRDLLKIISIRDKYRKKYGKNVVFKPEYQIILSSKVSIIADLIVEIYEEEELKNIHIWDWKTETKEITELSVNQRMQTKMYMYTVKESIGKDLNYEDINMYYMQVKIDKTQIIKYSQQMHEKNKKEIFNLIKQIKEEGVDACQ</sequence>
<dbReference type="Proteomes" id="UP001164187">
    <property type="component" value="Chromosome"/>
</dbReference>
<dbReference type="Pfam" id="PF12705">
    <property type="entry name" value="PDDEXK_1"/>
    <property type="match status" value="1"/>
</dbReference>
<dbReference type="InterPro" id="IPR011604">
    <property type="entry name" value="PDDEXK-like_dom_sf"/>
</dbReference>
<protein>
    <submittedName>
        <fullName evidence="9">PD-(D/E)XK nuclease family protein</fullName>
    </submittedName>
</protein>
<evidence type="ECO:0000313" key="9">
    <source>
        <dbReference type="EMBL" id="WAW14334.1"/>
    </source>
</evidence>
<evidence type="ECO:0000259" key="8">
    <source>
        <dbReference type="Pfam" id="PF12705"/>
    </source>
</evidence>
<proteinExistence type="predicted"/>
<dbReference type="EMBL" id="CP114052">
    <property type="protein sequence ID" value="WAW14334.1"/>
    <property type="molecule type" value="Genomic_DNA"/>
</dbReference>
<keyword evidence="7" id="KW-0234">DNA repair</keyword>
<keyword evidence="6" id="KW-0238">DNA-binding</keyword>
<evidence type="ECO:0000256" key="4">
    <source>
        <dbReference type="ARBA" id="ARBA00022806"/>
    </source>
</evidence>
<evidence type="ECO:0000313" key="10">
    <source>
        <dbReference type="Proteomes" id="UP001164187"/>
    </source>
</evidence>
<dbReference type="Gene3D" id="3.90.320.10">
    <property type="match status" value="1"/>
</dbReference>
<evidence type="ECO:0000256" key="2">
    <source>
        <dbReference type="ARBA" id="ARBA00022763"/>
    </source>
</evidence>
<evidence type="ECO:0000256" key="5">
    <source>
        <dbReference type="ARBA" id="ARBA00022840"/>
    </source>
</evidence>
<evidence type="ECO:0000256" key="7">
    <source>
        <dbReference type="ARBA" id="ARBA00023204"/>
    </source>
</evidence>
<organism evidence="9 10">
    <name type="scientific">Peptostreptococcus equinus</name>
    <dbReference type="NCBI Taxonomy" id="3003601"/>
    <lineage>
        <taxon>Bacteria</taxon>
        <taxon>Bacillati</taxon>
        <taxon>Bacillota</taxon>
        <taxon>Clostridia</taxon>
        <taxon>Peptostreptococcales</taxon>
        <taxon>Peptostreptococcaceae</taxon>
        <taxon>Peptostreptococcus</taxon>
    </lineage>
</organism>
<dbReference type="RefSeq" id="WP_269311003.1">
    <property type="nucleotide sequence ID" value="NZ_CP114052.1"/>
</dbReference>
<keyword evidence="1" id="KW-0547">Nucleotide-binding</keyword>
<keyword evidence="5" id="KW-0067">ATP-binding</keyword>
<reference evidence="9" key="1">
    <citation type="submission" date="2022-12" db="EMBL/GenBank/DDBJ databases">
        <title>Peptostreptococcus.</title>
        <authorList>
            <person name="Lee S.H."/>
        </authorList>
    </citation>
    <scope>NUCLEOTIDE SEQUENCE</scope>
    <source>
        <strain evidence="9">CBA3647</strain>
    </source>
</reference>
<keyword evidence="10" id="KW-1185">Reference proteome</keyword>
<gene>
    <name evidence="9" type="ORF">O0R46_06905</name>
</gene>
<feature type="domain" description="PD-(D/E)XK endonuclease-like" evidence="8">
    <location>
        <begin position="127"/>
        <end position="225"/>
    </location>
</feature>
<evidence type="ECO:0000256" key="6">
    <source>
        <dbReference type="ARBA" id="ARBA00023125"/>
    </source>
</evidence>
<keyword evidence="3" id="KW-0378">Hydrolase</keyword>